<protein>
    <submittedName>
        <fullName evidence="1">Uncharacterized protein</fullName>
    </submittedName>
</protein>
<evidence type="ECO:0000313" key="1">
    <source>
        <dbReference type="EMBL" id="EGH47714.1"/>
    </source>
</evidence>
<sequence length="51" mass="5812">MFKRLDHNWGVCSLVQGIQFGLPCSFCRLLRLTSKLQLMFIPLVPPNQAGH</sequence>
<reference evidence="1 2" key="1">
    <citation type="journal article" date="2011" name="PLoS Pathog.">
        <title>Dynamic evolution of pathogenicity revealed by sequencing and comparative genomics of 19 Pseudomonas syringae isolates.</title>
        <authorList>
            <person name="Baltrus D.A."/>
            <person name="Nishimura M.T."/>
            <person name="Romanchuk A."/>
            <person name="Chang J.H."/>
            <person name="Mukhtar M.S."/>
            <person name="Cherkis K."/>
            <person name="Roach J."/>
            <person name="Grant S.R."/>
            <person name="Jones C.D."/>
            <person name="Dangl J.L."/>
        </authorList>
    </citation>
    <scope>NUCLEOTIDE SEQUENCE [LARGE SCALE GENOMIC DNA]</scope>
    <source>
        <strain evidence="1 2">1704B</strain>
    </source>
</reference>
<evidence type="ECO:0000313" key="2">
    <source>
        <dbReference type="Proteomes" id="UP000004986"/>
    </source>
</evidence>
<proteinExistence type="predicted"/>
<keyword evidence="2" id="KW-1185">Reference proteome</keyword>
<name>F3GKW1_PSESJ</name>
<gene>
    <name evidence="1" type="ORF">PSYPI_37763</name>
</gene>
<dbReference type="EMBL" id="AEAI01002454">
    <property type="protein sequence ID" value="EGH47714.1"/>
    <property type="molecule type" value="Genomic_DNA"/>
</dbReference>
<dbReference type="HOGENOM" id="CLU_3111295_0_0_6"/>
<feature type="non-terminal residue" evidence="1">
    <location>
        <position position="51"/>
    </location>
</feature>
<dbReference type="Proteomes" id="UP000004986">
    <property type="component" value="Unassembled WGS sequence"/>
</dbReference>
<organism evidence="1 2">
    <name type="scientific">Pseudomonas syringae pv. pisi str. 1704B</name>
    <dbReference type="NCBI Taxonomy" id="629263"/>
    <lineage>
        <taxon>Bacteria</taxon>
        <taxon>Pseudomonadati</taxon>
        <taxon>Pseudomonadota</taxon>
        <taxon>Gammaproteobacteria</taxon>
        <taxon>Pseudomonadales</taxon>
        <taxon>Pseudomonadaceae</taxon>
        <taxon>Pseudomonas</taxon>
        <taxon>Pseudomonas syringae</taxon>
    </lineage>
</organism>
<dbReference type="AlphaFoldDB" id="F3GKW1"/>
<comment type="caution">
    <text evidence="1">The sequence shown here is derived from an EMBL/GenBank/DDBJ whole genome shotgun (WGS) entry which is preliminary data.</text>
</comment>
<accession>F3GKW1</accession>